<evidence type="ECO:0000313" key="10">
    <source>
        <dbReference type="Proteomes" id="UP001432180"/>
    </source>
</evidence>
<dbReference type="InterPro" id="IPR014776">
    <property type="entry name" value="4pyrrole_Mease_sub2"/>
</dbReference>
<feature type="domain" description="RsmI HTH" evidence="8">
    <location>
        <begin position="230"/>
        <end position="270"/>
    </location>
</feature>
<organism evidence="9 10">
    <name type="scientific">Thiorhodovibrio winogradskyi</name>
    <dbReference type="NCBI Taxonomy" id="77007"/>
    <lineage>
        <taxon>Bacteria</taxon>
        <taxon>Pseudomonadati</taxon>
        <taxon>Pseudomonadota</taxon>
        <taxon>Gammaproteobacteria</taxon>
        <taxon>Chromatiales</taxon>
        <taxon>Chromatiaceae</taxon>
        <taxon>Thiorhodovibrio</taxon>
    </lineage>
</organism>
<sequence>MVATPIGNLGDLGARAAAILAGVDLIACEDTRHSRRLLDHLGLRKPLCAYHDHNEAQTYPRLLARLRAGESIALISDAGTPLISDPGFSLVRAARAQGVDVVPIPGPSALICALSAAGLPSDRFLFLGFAPRTSAARRAFFDQLAEEPGTLLFYETGKRLVATLEDSRAMLGERRQAVIARELTKRFETFLTGSLGDLHARVSADSEQQLGEFVLLIEGAGGGEGARQEREEARILDILCRELPTRQAAALTARITGGQRNRLYRAALTRQRSESQADDSSYP</sequence>
<dbReference type="CDD" id="cd11648">
    <property type="entry name" value="RsmI"/>
    <property type="match status" value="1"/>
</dbReference>
<dbReference type="Pfam" id="PF00590">
    <property type="entry name" value="TP_methylase"/>
    <property type="match status" value="1"/>
</dbReference>
<dbReference type="Gene3D" id="3.40.1010.10">
    <property type="entry name" value="Cobalt-precorrin-4 Transmethylase, Domain 1"/>
    <property type="match status" value="1"/>
</dbReference>
<dbReference type="InterPro" id="IPR000878">
    <property type="entry name" value="4pyrrol_Mease"/>
</dbReference>
<keyword evidence="4 6" id="KW-0808">Transferase</keyword>
<dbReference type="Pfam" id="PF23016">
    <property type="entry name" value="RsmI_C"/>
    <property type="match status" value="1"/>
</dbReference>
<comment type="subcellular location">
    <subcellularLocation>
        <location evidence="6">Cytoplasm</location>
    </subcellularLocation>
</comment>
<dbReference type="PANTHER" id="PTHR46111">
    <property type="entry name" value="RIBOSOMAL RNA SMALL SUBUNIT METHYLTRANSFERASE I"/>
    <property type="match status" value="1"/>
</dbReference>
<name>A0ABZ0S4A7_9GAMM</name>
<dbReference type="PROSITE" id="PS01296">
    <property type="entry name" value="RSMI"/>
    <property type="match status" value="1"/>
</dbReference>
<keyword evidence="3 6" id="KW-0489">Methyltransferase</keyword>
<dbReference type="InterPro" id="IPR014777">
    <property type="entry name" value="4pyrrole_Mease_sub1"/>
</dbReference>
<dbReference type="EC" id="2.1.1.198" evidence="6"/>
<evidence type="ECO:0000313" key="9">
    <source>
        <dbReference type="EMBL" id="WPL15166.1"/>
    </source>
</evidence>
<evidence type="ECO:0000256" key="6">
    <source>
        <dbReference type="HAMAP-Rule" id="MF_01877"/>
    </source>
</evidence>
<evidence type="ECO:0000256" key="3">
    <source>
        <dbReference type="ARBA" id="ARBA00022603"/>
    </source>
</evidence>
<reference evidence="9 10" key="1">
    <citation type="journal article" date="2023" name="Microorganisms">
        <title>Thiorhodovibrio frisius and Trv. litoralis spp. nov., Two Novel Members from a Clade of Fastidious Purple Sulfur Bacteria That Exhibit Unique Red-Shifted Light-Harvesting Capabilities.</title>
        <authorList>
            <person name="Methner A."/>
            <person name="Kuzyk S.B."/>
            <person name="Petersen J."/>
            <person name="Bauer S."/>
            <person name="Brinkmann H."/>
            <person name="Sichau K."/>
            <person name="Wanner G."/>
            <person name="Wolf J."/>
            <person name="Neumann-Schaal M."/>
            <person name="Henke P."/>
            <person name="Tank M."/>
            <person name="Sproer C."/>
            <person name="Bunk B."/>
            <person name="Overmann J."/>
        </authorList>
    </citation>
    <scope>NUCLEOTIDE SEQUENCE [LARGE SCALE GENOMIC DNA]</scope>
    <source>
        <strain evidence="9 10">DSM 6702</strain>
    </source>
</reference>
<evidence type="ECO:0000256" key="4">
    <source>
        <dbReference type="ARBA" id="ARBA00022679"/>
    </source>
</evidence>
<dbReference type="InterPro" id="IPR018063">
    <property type="entry name" value="SAM_MeTrfase_RsmI_CS"/>
</dbReference>
<dbReference type="GO" id="GO:0008168">
    <property type="term" value="F:methyltransferase activity"/>
    <property type="evidence" value="ECO:0007669"/>
    <property type="project" value="UniProtKB-KW"/>
</dbReference>
<keyword evidence="10" id="KW-1185">Reference proteome</keyword>
<comment type="similarity">
    <text evidence="6">Belongs to the methyltransferase superfamily. RsmI family.</text>
</comment>
<evidence type="ECO:0000256" key="1">
    <source>
        <dbReference type="ARBA" id="ARBA00022490"/>
    </source>
</evidence>
<proteinExistence type="inferred from homology"/>
<dbReference type="InterPro" id="IPR053910">
    <property type="entry name" value="RsmI_HTH"/>
</dbReference>
<dbReference type="PANTHER" id="PTHR46111:SF1">
    <property type="entry name" value="RIBOSOMAL RNA SMALL SUBUNIT METHYLTRANSFERASE I"/>
    <property type="match status" value="1"/>
</dbReference>
<comment type="catalytic activity">
    <reaction evidence="6">
        <text>cytidine(1402) in 16S rRNA + S-adenosyl-L-methionine = 2'-O-methylcytidine(1402) in 16S rRNA + S-adenosyl-L-homocysteine + H(+)</text>
        <dbReference type="Rhea" id="RHEA:42924"/>
        <dbReference type="Rhea" id="RHEA-COMP:10285"/>
        <dbReference type="Rhea" id="RHEA-COMP:10286"/>
        <dbReference type="ChEBI" id="CHEBI:15378"/>
        <dbReference type="ChEBI" id="CHEBI:57856"/>
        <dbReference type="ChEBI" id="CHEBI:59789"/>
        <dbReference type="ChEBI" id="CHEBI:74495"/>
        <dbReference type="ChEBI" id="CHEBI:82748"/>
        <dbReference type="EC" id="2.1.1.198"/>
    </reaction>
</comment>
<keyword evidence="5 6" id="KW-0949">S-adenosyl-L-methionine</keyword>
<feature type="domain" description="Tetrapyrrole methylase" evidence="7">
    <location>
        <begin position="2"/>
        <end position="198"/>
    </location>
</feature>
<comment type="function">
    <text evidence="6">Catalyzes the 2'-O-methylation of the ribose of cytidine 1402 (C1402) in 16S rRNA.</text>
</comment>
<evidence type="ECO:0000259" key="8">
    <source>
        <dbReference type="Pfam" id="PF23016"/>
    </source>
</evidence>
<dbReference type="EMBL" id="CP121472">
    <property type="protein sequence ID" value="WPL15166.1"/>
    <property type="molecule type" value="Genomic_DNA"/>
</dbReference>
<dbReference type="Proteomes" id="UP001432180">
    <property type="component" value="Chromosome"/>
</dbReference>
<protein>
    <recommendedName>
        <fullName evidence="6">Ribosomal RNA small subunit methyltransferase I</fullName>
        <ecNumber evidence="6">2.1.1.198</ecNumber>
    </recommendedName>
    <alternativeName>
        <fullName evidence="6">16S rRNA 2'-O-ribose C1402 methyltransferase</fullName>
    </alternativeName>
    <alternativeName>
        <fullName evidence="6">rRNA (cytidine-2'-O-)-methyltransferase RsmI</fullName>
    </alternativeName>
</protein>
<dbReference type="InterPro" id="IPR008189">
    <property type="entry name" value="rRNA_ssu_MeTfrase_I"/>
</dbReference>
<evidence type="ECO:0000256" key="2">
    <source>
        <dbReference type="ARBA" id="ARBA00022552"/>
    </source>
</evidence>
<dbReference type="InterPro" id="IPR035996">
    <property type="entry name" value="4pyrrol_Methylase_sf"/>
</dbReference>
<dbReference type="GO" id="GO:0032259">
    <property type="term" value="P:methylation"/>
    <property type="evidence" value="ECO:0007669"/>
    <property type="project" value="UniProtKB-KW"/>
</dbReference>
<dbReference type="HAMAP" id="MF_01877">
    <property type="entry name" value="16SrRNA_methyltr_I"/>
    <property type="match status" value="1"/>
</dbReference>
<evidence type="ECO:0000256" key="5">
    <source>
        <dbReference type="ARBA" id="ARBA00022691"/>
    </source>
</evidence>
<dbReference type="PIRSF" id="PIRSF005917">
    <property type="entry name" value="MTase_YraL"/>
    <property type="match status" value="1"/>
</dbReference>
<keyword evidence="2 6" id="KW-0698">rRNA processing</keyword>
<dbReference type="NCBIfam" id="TIGR00096">
    <property type="entry name" value="16S rRNA (cytidine(1402)-2'-O)-methyltransferase"/>
    <property type="match status" value="1"/>
</dbReference>
<gene>
    <name evidence="6 9" type="primary">rsmI</name>
    <name evidence="9" type="ORF">Thiowin_00046</name>
</gene>
<evidence type="ECO:0000259" key="7">
    <source>
        <dbReference type="Pfam" id="PF00590"/>
    </source>
</evidence>
<accession>A0ABZ0S4A7</accession>
<dbReference type="Gene3D" id="3.30.950.10">
    <property type="entry name" value="Methyltransferase, Cobalt-precorrin-4 Transmethylase, Domain 2"/>
    <property type="match status" value="1"/>
</dbReference>
<dbReference type="SUPFAM" id="SSF53790">
    <property type="entry name" value="Tetrapyrrole methylase"/>
    <property type="match status" value="1"/>
</dbReference>
<keyword evidence="1 6" id="KW-0963">Cytoplasm</keyword>